<name>A0A9N9K0X7_9GLOM</name>
<keyword evidence="2" id="KW-1185">Reference proteome</keyword>
<dbReference type="OrthoDB" id="2472364at2759"/>
<dbReference type="Proteomes" id="UP000789405">
    <property type="component" value="Unassembled WGS sequence"/>
</dbReference>
<organism evidence="1 2">
    <name type="scientific">Dentiscutata erythropus</name>
    <dbReference type="NCBI Taxonomy" id="1348616"/>
    <lineage>
        <taxon>Eukaryota</taxon>
        <taxon>Fungi</taxon>
        <taxon>Fungi incertae sedis</taxon>
        <taxon>Mucoromycota</taxon>
        <taxon>Glomeromycotina</taxon>
        <taxon>Glomeromycetes</taxon>
        <taxon>Diversisporales</taxon>
        <taxon>Gigasporaceae</taxon>
        <taxon>Dentiscutata</taxon>
    </lineage>
</organism>
<accession>A0A9N9K0X7</accession>
<feature type="non-terminal residue" evidence="1">
    <location>
        <position position="1"/>
    </location>
</feature>
<dbReference type="AlphaFoldDB" id="A0A9N9K0X7"/>
<evidence type="ECO:0000313" key="1">
    <source>
        <dbReference type="EMBL" id="CAG8805367.1"/>
    </source>
</evidence>
<sequence length="106" mass="12373">NNNNFNELRRFSFRFGKGLGSNKLLCLMAENVPESLEIIEIRIGIFSADSLRKFFEGWCCKGEGRNKKFIVKRTEQARLFKLSDEHFKVIEEYGFVNGKNFISDKL</sequence>
<dbReference type="EMBL" id="CAJVPY010040034">
    <property type="protein sequence ID" value="CAG8805367.1"/>
    <property type="molecule type" value="Genomic_DNA"/>
</dbReference>
<protein>
    <submittedName>
        <fullName evidence="1">4276_t:CDS:1</fullName>
    </submittedName>
</protein>
<gene>
    <name evidence="1" type="ORF">DERYTH_LOCUS24264</name>
</gene>
<reference evidence="1" key="1">
    <citation type="submission" date="2021-06" db="EMBL/GenBank/DDBJ databases">
        <authorList>
            <person name="Kallberg Y."/>
            <person name="Tangrot J."/>
            <person name="Rosling A."/>
        </authorList>
    </citation>
    <scope>NUCLEOTIDE SEQUENCE</scope>
    <source>
        <strain evidence="1">MA453B</strain>
    </source>
</reference>
<evidence type="ECO:0000313" key="2">
    <source>
        <dbReference type="Proteomes" id="UP000789405"/>
    </source>
</evidence>
<proteinExistence type="predicted"/>
<comment type="caution">
    <text evidence="1">The sequence shown here is derived from an EMBL/GenBank/DDBJ whole genome shotgun (WGS) entry which is preliminary data.</text>
</comment>